<dbReference type="PROSITE" id="PS50932">
    <property type="entry name" value="HTH_LACI_2"/>
    <property type="match status" value="1"/>
</dbReference>
<dbReference type="InterPro" id="IPR001761">
    <property type="entry name" value="Peripla_BP/Lac1_sug-bd_dom"/>
</dbReference>
<dbReference type="Proteomes" id="UP000597444">
    <property type="component" value="Unassembled WGS sequence"/>
</dbReference>
<comment type="caution">
    <text evidence="7">The sequence shown here is derived from an EMBL/GenBank/DDBJ whole genome shotgun (WGS) entry which is preliminary data.</text>
</comment>
<dbReference type="GO" id="GO:0000976">
    <property type="term" value="F:transcription cis-regulatory region binding"/>
    <property type="evidence" value="ECO:0007669"/>
    <property type="project" value="TreeGrafter"/>
</dbReference>
<sequence length="347" mass="38435">MATIQDVARHAKVSIATVSRVLNGTAHVNPEVVTRVRAAIEALNYQPSRAARLLRANHSSIIGLLISDIQNPFFTTLIRGVEDVAHRNGYSLILCNSDENPQKEQQSIEVLCAERVAGVLVVPTREQPHILQPFHQHHIPVVAVDRRIKDASTDVILIDNQRGVYDAILHLHTNGYRRIGIISGPKTVTTGRERLEGYRQALKDVGLPRDPQLERNGTFKQEDGYQLTQELLDVQPPIDALFVGNNVMTIGALEAITARGLRIPDDIALVGFDEMPWAALSAISLTTVTQPVYELGSTAALRLFQRLQQPETCSRQEIMLAPTLCIRGSSRPPEPEHSACEEMTSHR</sequence>
<evidence type="ECO:0000313" key="7">
    <source>
        <dbReference type="EMBL" id="GHO94945.1"/>
    </source>
</evidence>
<keyword evidence="8" id="KW-1185">Reference proteome</keyword>
<feature type="compositionally biased region" description="Basic and acidic residues" evidence="5">
    <location>
        <begin position="333"/>
        <end position="347"/>
    </location>
</feature>
<dbReference type="CDD" id="cd01392">
    <property type="entry name" value="HTH_LacI"/>
    <property type="match status" value="1"/>
</dbReference>
<dbReference type="InterPro" id="IPR000843">
    <property type="entry name" value="HTH_LacI"/>
</dbReference>
<dbReference type="PANTHER" id="PTHR30146">
    <property type="entry name" value="LACI-RELATED TRANSCRIPTIONAL REPRESSOR"/>
    <property type="match status" value="1"/>
</dbReference>
<accession>A0A8J3N451</accession>
<evidence type="ECO:0000256" key="5">
    <source>
        <dbReference type="SAM" id="MobiDB-lite"/>
    </source>
</evidence>
<feature type="domain" description="HTH lacI-type" evidence="6">
    <location>
        <begin position="2"/>
        <end position="56"/>
    </location>
</feature>
<name>A0A8J3N451_9CHLR</name>
<dbReference type="SUPFAM" id="SSF47413">
    <property type="entry name" value="lambda repressor-like DNA-binding domains"/>
    <property type="match status" value="1"/>
</dbReference>
<dbReference type="EMBL" id="BNJK01000001">
    <property type="protein sequence ID" value="GHO94945.1"/>
    <property type="molecule type" value="Genomic_DNA"/>
</dbReference>
<evidence type="ECO:0000313" key="8">
    <source>
        <dbReference type="Proteomes" id="UP000597444"/>
    </source>
</evidence>
<feature type="region of interest" description="Disordered" evidence="5">
    <location>
        <begin position="327"/>
        <end position="347"/>
    </location>
</feature>
<dbReference type="RefSeq" id="WP_220205651.1">
    <property type="nucleotide sequence ID" value="NZ_BNJK01000001.1"/>
</dbReference>
<evidence type="ECO:0000256" key="4">
    <source>
        <dbReference type="ARBA" id="ARBA00023163"/>
    </source>
</evidence>
<evidence type="ECO:0000256" key="3">
    <source>
        <dbReference type="ARBA" id="ARBA00023125"/>
    </source>
</evidence>
<evidence type="ECO:0000256" key="2">
    <source>
        <dbReference type="ARBA" id="ARBA00023015"/>
    </source>
</evidence>
<dbReference type="SUPFAM" id="SSF53822">
    <property type="entry name" value="Periplasmic binding protein-like I"/>
    <property type="match status" value="1"/>
</dbReference>
<dbReference type="GO" id="GO:0003700">
    <property type="term" value="F:DNA-binding transcription factor activity"/>
    <property type="evidence" value="ECO:0007669"/>
    <property type="project" value="TreeGrafter"/>
</dbReference>
<keyword evidence="1" id="KW-0678">Repressor</keyword>
<dbReference type="Gene3D" id="1.10.260.40">
    <property type="entry name" value="lambda repressor-like DNA-binding domains"/>
    <property type="match status" value="1"/>
</dbReference>
<dbReference type="PROSITE" id="PS00356">
    <property type="entry name" value="HTH_LACI_1"/>
    <property type="match status" value="1"/>
</dbReference>
<dbReference type="AlphaFoldDB" id="A0A8J3N451"/>
<evidence type="ECO:0000259" key="6">
    <source>
        <dbReference type="PROSITE" id="PS50932"/>
    </source>
</evidence>
<dbReference type="Gene3D" id="3.40.50.2300">
    <property type="match status" value="2"/>
</dbReference>
<dbReference type="CDD" id="cd19977">
    <property type="entry name" value="PBP1_EndR-like"/>
    <property type="match status" value="1"/>
</dbReference>
<organism evidence="7 8">
    <name type="scientific">Reticulibacter mediterranei</name>
    <dbReference type="NCBI Taxonomy" id="2778369"/>
    <lineage>
        <taxon>Bacteria</taxon>
        <taxon>Bacillati</taxon>
        <taxon>Chloroflexota</taxon>
        <taxon>Ktedonobacteria</taxon>
        <taxon>Ktedonobacterales</taxon>
        <taxon>Reticulibacteraceae</taxon>
        <taxon>Reticulibacter</taxon>
    </lineage>
</organism>
<dbReference type="Pfam" id="PF00532">
    <property type="entry name" value="Peripla_BP_1"/>
    <property type="match status" value="1"/>
</dbReference>
<keyword evidence="4" id="KW-0804">Transcription</keyword>
<keyword evidence="3" id="KW-0238">DNA-binding</keyword>
<dbReference type="PRINTS" id="PR00036">
    <property type="entry name" value="HTHLACI"/>
</dbReference>
<dbReference type="PANTHER" id="PTHR30146:SF148">
    <property type="entry name" value="HTH-TYPE TRANSCRIPTIONAL REPRESSOR PURR-RELATED"/>
    <property type="match status" value="1"/>
</dbReference>
<dbReference type="InterPro" id="IPR028082">
    <property type="entry name" value="Peripla_BP_I"/>
</dbReference>
<dbReference type="SMART" id="SM00354">
    <property type="entry name" value="HTH_LACI"/>
    <property type="match status" value="1"/>
</dbReference>
<dbReference type="InterPro" id="IPR010982">
    <property type="entry name" value="Lambda_DNA-bd_dom_sf"/>
</dbReference>
<reference evidence="7" key="1">
    <citation type="submission" date="2020-10" db="EMBL/GenBank/DDBJ databases">
        <title>Taxonomic study of unclassified bacteria belonging to the class Ktedonobacteria.</title>
        <authorList>
            <person name="Yabe S."/>
            <person name="Wang C.M."/>
            <person name="Zheng Y."/>
            <person name="Sakai Y."/>
            <person name="Cavaletti L."/>
            <person name="Monciardini P."/>
            <person name="Donadio S."/>
        </authorList>
    </citation>
    <scope>NUCLEOTIDE SEQUENCE</scope>
    <source>
        <strain evidence="7">ID150040</strain>
    </source>
</reference>
<keyword evidence="2" id="KW-0805">Transcription regulation</keyword>
<protein>
    <submittedName>
        <fullName evidence="7">LacI family transcriptional regulator</fullName>
    </submittedName>
</protein>
<proteinExistence type="predicted"/>
<evidence type="ECO:0000256" key="1">
    <source>
        <dbReference type="ARBA" id="ARBA00022491"/>
    </source>
</evidence>
<dbReference type="Pfam" id="PF00356">
    <property type="entry name" value="LacI"/>
    <property type="match status" value="1"/>
</dbReference>
<gene>
    <name evidence="7" type="ORF">KSF_049930</name>
</gene>